<dbReference type="Gene3D" id="1.20.900.10">
    <property type="entry name" value="Dbl homology (DH) domain"/>
    <property type="match status" value="1"/>
</dbReference>
<evidence type="ECO:0000259" key="3">
    <source>
        <dbReference type="PROSITE" id="PS50010"/>
    </source>
</evidence>
<name>A0A1I7X004_HETBA</name>
<dbReference type="SUPFAM" id="SSF48065">
    <property type="entry name" value="DBL homology domain (DH-domain)"/>
    <property type="match status" value="1"/>
</dbReference>
<dbReference type="InterPro" id="IPR011993">
    <property type="entry name" value="PH-like_dom_sf"/>
</dbReference>
<keyword evidence="1" id="KW-0344">Guanine-nucleotide releasing factor</keyword>
<dbReference type="WBParaSite" id="Hba_10768">
    <property type="protein sequence ID" value="Hba_10768"/>
    <property type="gene ID" value="Hba_10768"/>
</dbReference>
<keyword evidence="4" id="KW-1185">Reference proteome</keyword>
<dbReference type="GO" id="GO:0005085">
    <property type="term" value="F:guanyl-nucleotide exchange factor activity"/>
    <property type="evidence" value="ECO:0007669"/>
    <property type="project" value="UniProtKB-KW"/>
</dbReference>
<accession>A0A1I7X004</accession>
<sequence>MTGYLFENRWTEVLIINYRQFYITLRISSTKVRNSLVFLKKRNLRVIYYTIVIALVIIVISISLVTTISFRFLSLYHNYCQNKATSEAIRKEFIDNTTFFADCQRRAGHPLPLGAYLLKPVQRITKYQLLLRELERHCRPELQGDLRLLGPLRLQSECDIYSFSRKKKGKLSRGQRRHLFLFDGGVLFCKKRSPPSNQPTSLDPEYYEHKMCIPVSVLSFIFSTFCLFLFSDSDSIHILTFKHKVISCHIYVNYRESSLGVFSFRSDYDGNDGTKVSSMVYYLLTYYREITFTFYMTDKFSFISTI</sequence>
<dbReference type="Pfam" id="PF00621">
    <property type="entry name" value="RhoGEF"/>
    <property type="match status" value="1"/>
</dbReference>
<feature type="transmembrane region" description="Helical" evidence="2">
    <location>
        <begin position="46"/>
        <end position="73"/>
    </location>
</feature>
<dbReference type="GO" id="GO:0005737">
    <property type="term" value="C:cytoplasm"/>
    <property type="evidence" value="ECO:0007669"/>
    <property type="project" value="TreeGrafter"/>
</dbReference>
<dbReference type="Proteomes" id="UP000095283">
    <property type="component" value="Unplaced"/>
</dbReference>
<dbReference type="Gene3D" id="2.30.29.30">
    <property type="entry name" value="Pleckstrin-homology domain (PH domain)/Phosphotyrosine-binding domain (PTB)"/>
    <property type="match status" value="1"/>
</dbReference>
<dbReference type="InterPro" id="IPR000219">
    <property type="entry name" value="DH_dom"/>
</dbReference>
<dbReference type="PROSITE" id="PS50010">
    <property type="entry name" value="DH_2"/>
    <property type="match status" value="1"/>
</dbReference>
<feature type="domain" description="DH" evidence="3">
    <location>
        <begin position="72"/>
        <end position="149"/>
    </location>
</feature>
<dbReference type="InterPro" id="IPR035899">
    <property type="entry name" value="DBL_dom_sf"/>
</dbReference>
<organism evidence="4 5">
    <name type="scientific">Heterorhabditis bacteriophora</name>
    <name type="common">Entomopathogenic nematode worm</name>
    <dbReference type="NCBI Taxonomy" id="37862"/>
    <lineage>
        <taxon>Eukaryota</taxon>
        <taxon>Metazoa</taxon>
        <taxon>Ecdysozoa</taxon>
        <taxon>Nematoda</taxon>
        <taxon>Chromadorea</taxon>
        <taxon>Rhabditida</taxon>
        <taxon>Rhabditina</taxon>
        <taxon>Rhabditomorpha</taxon>
        <taxon>Strongyloidea</taxon>
        <taxon>Heterorhabditidae</taxon>
        <taxon>Heterorhabditis</taxon>
    </lineage>
</organism>
<evidence type="ECO:0000256" key="1">
    <source>
        <dbReference type="ARBA" id="ARBA00022658"/>
    </source>
</evidence>
<reference evidence="5" key="1">
    <citation type="submission" date="2016-11" db="UniProtKB">
        <authorList>
            <consortium name="WormBaseParasite"/>
        </authorList>
    </citation>
    <scope>IDENTIFICATION</scope>
</reference>
<keyword evidence="2" id="KW-0472">Membrane</keyword>
<evidence type="ECO:0000313" key="5">
    <source>
        <dbReference type="WBParaSite" id="Hba_10768"/>
    </source>
</evidence>
<keyword evidence="2" id="KW-1133">Transmembrane helix</keyword>
<dbReference type="InterPro" id="IPR051336">
    <property type="entry name" value="RhoGEF_Guanine_NuclExch_SF"/>
</dbReference>
<evidence type="ECO:0000256" key="2">
    <source>
        <dbReference type="SAM" id="Phobius"/>
    </source>
</evidence>
<dbReference type="AlphaFoldDB" id="A0A1I7X004"/>
<evidence type="ECO:0000313" key="4">
    <source>
        <dbReference type="Proteomes" id="UP000095283"/>
    </source>
</evidence>
<dbReference type="PANTHER" id="PTHR22826:SF211">
    <property type="entry name" value="LD43457P"/>
    <property type="match status" value="1"/>
</dbReference>
<proteinExistence type="predicted"/>
<keyword evidence="2" id="KW-0812">Transmembrane</keyword>
<dbReference type="SUPFAM" id="SSF50729">
    <property type="entry name" value="PH domain-like"/>
    <property type="match status" value="1"/>
</dbReference>
<dbReference type="PANTHER" id="PTHR22826">
    <property type="entry name" value="RHO GUANINE EXCHANGE FACTOR-RELATED"/>
    <property type="match status" value="1"/>
</dbReference>
<protein>
    <submittedName>
        <fullName evidence="5">DH domain-containing protein</fullName>
    </submittedName>
</protein>